<keyword evidence="3" id="KW-1185">Reference proteome</keyword>
<dbReference type="CDD" id="cd24146">
    <property type="entry name" value="nat-AmDH_N_like"/>
    <property type="match status" value="1"/>
</dbReference>
<dbReference type="EMBL" id="RCZG01000008">
    <property type="protein sequence ID" value="TPG32431.1"/>
    <property type="molecule type" value="Genomic_DNA"/>
</dbReference>
<dbReference type="InterPro" id="IPR045760">
    <property type="entry name" value="DAP_DH_C"/>
</dbReference>
<name>A0A502E7K2_9MYCO</name>
<evidence type="ECO:0000313" key="2">
    <source>
        <dbReference type="EMBL" id="TPG32431.1"/>
    </source>
</evidence>
<sequence length="371" mass="39100">MPTKVIQWGTGYTGAFALRYLLNNPAYELVGVKCVTEAKVGMDAGQLAGLAPVGVKATRDGEALLATDAEVVLYMPRDALADPSVPGSASRGWYDELVTILEAGKNVITPLCSGTHYGHLADPQGFLAGLDQACQKGGVSVVFFGFDPGFLTDVLPLTMASAVGEVTQIRTYEVLLYAEYTEAETLRQLGFGVDPQNLPPEGIESLRNLWGGVPYLVADAIGIAIDDIGVEVDVALAPDSFVTPGGMTIDAGTIAGIRFSISGLVGDEQIFVINHVTRMRADIGSDWPTVGEHGGYRVEIDSYPPFVGEFPMALPGGTGSSFTDAMAMTAARCVNAIDAIVAATPGYKTFLDLKPLVGQHTIRLRAPASAR</sequence>
<reference evidence="2 3" key="1">
    <citation type="journal article" date="2019" name="Environ. Microbiol.">
        <title>Species interactions and distinct microbial communities in high Arctic permafrost affected cryosols are associated with the CH4 and CO2 gas fluxes.</title>
        <authorList>
            <person name="Altshuler I."/>
            <person name="Hamel J."/>
            <person name="Turney S."/>
            <person name="Magnuson E."/>
            <person name="Levesque R."/>
            <person name="Greer C."/>
            <person name="Whyte L.G."/>
        </authorList>
    </citation>
    <scope>NUCLEOTIDE SEQUENCE [LARGE SCALE GENOMIC DNA]</scope>
    <source>
        <strain evidence="2 3">S5.20</strain>
    </source>
</reference>
<dbReference type="Gene3D" id="3.40.50.720">
    <property type="entry name" value="NAD(P)-binding Rossmann-like Domain"/>
    <property type="match status" value="1"/>
</dbReference>
<organism evidence="2 3">
    <name type="scientific">Mycolicibacterium hodleri</name>
    <dbReference type="NCBI Taxonomy" id="49897"/>
    <lineage>
        <taxon>Bacteria</taxon>
        <taxon>Bacillati</taxon>
        <taxon>Actinomycetota</taxon>
        <taxon>Actinomycetes</taxon>
        <taxon>Mycobacteriales</taxon>
        <taxon>Mycobacteriaceae</taxon>
        <taxon>Mycolicibacterium</taxon>
    </lineage>
</organism>
<dbReference type="Pfam" id="PF19328">
    <property type="entry name" value="DAP_DH_C"/>
    <property type="match status" value="1"/>
</dbReference>
<comment type="caution">
    <text evidence="2">The sequence shown here is derived from an EMBL/GenBank/DDBJ whole genome shotgun (WGS) entry which is preliminary data.</text>
</comment>
<dbReference type="OrthoDB" id="4759936at2"/>
<dbReference type="RefSeq" id="WP_140694330.1">
    <property type="nucleotide sequence ID" value="NZ_RCZG01000008.1"/>
</dbReference>
<dbReference type="Proteomes" id="UP000320095">
    <property type="component" value="Unassembled WGS sequence"/>
</dbReference>
<dbReference type="InterPro" id="IPR036291">
    <property type="entry name" value="NAD(P)-bd_dom_sf"/>
</dbReference>
<dbReference type="SUPFAM" id="SSF51735">
    <property type="entry name" value="NAD(P)-binding Rossmann-fold domains"/>
    <property type="match status" value="1"/>
</dbReference>
<feature type="domain" description="2,4-diaminopentanoate dehydrogenase C-terminal" evidence="1">
    <location>
        <begin position="150"/>
        <end position="354"/>
    </location>
</feature>
<dbReference type="AlphaFoldDB" id="A0A502E7K2"/>
<proteinExistence type="predicted"/>
<gene>
    <name evidence="2" type="ORF">EAH80_19345</name>
</gene>
<protein>
    <recommendedName>
        <fullName evidence="1">2,4-diaminopentanoate dehydrogenase C-terminal domain-containing protein</fullName>
    </recommendedName>
</protein>
<evidence type="ECO:0000313" key="3">
    <source>
        <dbReference type="Proteomes" id="UP000320095"/>
    </source>
</evidence>
<evidence type="ECO:0000259" key="1">
    <source>
        <dbReference type="Pfam" id="PF19328"/>
    </source>
</evidence>
<accession>A0A502E7K2</accession>